<organism evidence="2 3">
    <name type="scientific">Streptomyces litmocidini</name>
    <dbReference type="NCBI Taxonomy" id="67318"/>
    <lineage>
        <taxon>Bacteria</taxon>
        <taxon>Bacillati</taxon>
        <taxon>Actinomycetota</taxon>
        <taxon>Actinomycetes</taxon>
        <taxon>Kitasatosporales</taxon>
        <taxon>Streptomycetaceae</taxon>
        <taxon>Streptomyces</taxon>
    </lineage>
</organism>
<feature type="domain" description="N-acetyltransferase" evidence="1">
    <location>
        <begin position="115"/>
        <end position="259"/>
    </location>
</feature>
<proteinExistence type="predicted"/>
<dbReference type="InterPro" id="IPR000182">
    <property type="entry name" value="GNAT_dom"/>
</dbReference>
<dbReference type="EC" id="2.3.-.-" evidence="2"/>
<name>A0ABW7U7Q0_9ACTN</name>
<sequence>MTSTSSPAASELPRVHRFLSDFFRRQAARTVDFPGAFAVLDDAYRHSRGNNHVLVDGAVDPEALPGYVEEALAHLPYRFSYVLDETVAEACRAPMERAGYREGTTLLMAHTGPVPEHGGAREVGFDELRGPVAASWPRFAPAAAPEHIRDLVERRVARVRGADVVRFFAVHTPAGEVAAWVDLYMDPATGVAQIEDLVTVEAHLGQGYAGRVLDTALREAADAGCSTRFLTAHADDWPRHWYGRKGFTTIGSMARFERV</sequence>
<keyword evidence="2" id="KW-0012">Acyltransferase</keyword>
<gene>
    <name evidence="2" type="ORF">ACH407_18965</name>
</gene>
<keyword evidence="2" id="KW-0808">Transferase</keyword>
<protein>
    <submittedName>
        <fullName evidence="2">GNAT family N-acetyltransferase</fullName>
        <ecNumber evidence="2">2.3.-.-</ecNumber>
    </submittedName>
</protein>
<dbReference type="SUPFAM" id="SSF55729">
    <property type="entry name" value="Acyl-CoA N-acyltransferases (Nat)"/>
    <property type="match status" value="1"/>
</dbReference>
<dbReference type="GO" id="GO:0016746">
    <property type="term" value="F:acyltransferase activity"/>
    <property type="evidence" value="ECO:0007669"/>
    <property type="project" value="UniProtKB-KW"/>
</dbReference>
<keyword evidence="3" id="KW-1185">Reference proteome</keyword>
<dbReference type="EMBL" id="JBIRUI010000007">
    <property type="protein sequence ID" value="MFI1715640.1"/>
    <property type="molecule type" value="Genomic_DNA"/>
</dbReference>
<evidence type="ECO:0000259" key="1">
    <source>
        <dbReference type="PROSITE" id="PS51186"/>
    </source>
</evidence>
<dbReference type="PROSITE" id="PS51186">
    <property type="entry name" value="GNAT"/>
    <property type="match status" value="1"/>
</dbReference>
<dbReference type="InterPro" id="IPR016181">
    <property type="entry name" value="Acyl_CoA_acyltransferase"/>
</dbReference>
<reference evidence="2 3" key="1">
    <citation type="submission" date="2024-10" db="EMBL/GenBank/DDBJ databases">
        <title>The Natural Products Discovery Center: Release of the First 8490 Sequenced Strains for Exploring Actinobacteria Biosynthetic Diversity.</title>
        <authorList>
            <person name="Kalkreuter E."/>
            <person name="Kautsar S.A."/>
            <person name="Yang D."/>
            <person name="Bader C.D."/>
            <person name="Teijaro C.N."/>
            <person name="Fluegel L."/>
            <person name="Davis C.M."/>
            <person name="Simpson J.R."/>
            <person name="Lauterbach L."/>
            <person name="Steele A.D."/>
            <person name="Gui C."/>
            <person name="Meng S."/>
            <person name="Li G."/>
            <person name="Viehrig K."/>
            <person name="Ye F."/>
            <person name="Su P."/>
            <person name="Kiefer A.F."/>
            <person name="Nichols A."/>
            <person name="Cepeda A.J."/>
            <person name="Yan W."/>
            <person name="Fan B."/>
            <person name="Jiang Y."/>
            <person name="Adhikari A."/>
            <person name="Zheng C.-J."/>
            <person name="Schuster L."/>
            <person name="Cowan T.M."/>
            <person name="Smanski M.J."/>
            <person name="Chevrette M.G."/>
            <person name="De Carvalho L.P.S."/>
            <person name="Shen B."/>
        </authorList>
    </citation>
    <scope>NUCLEOTIDE SEQUENCE [LARGE SCALE GENOMIC DNA]</scope>
    <source>
        <strain evidence="2 3">NPDC020602</strain>
    </source>
</reference>
<evidence type="ECO:0000313" key="2">
    <source>
        <dbReference type="EMBL" id="MFI1715640.1"/>
    </source>
</evidence>
<evidence type="ECO:0000313" key="3">
    <source>
        <dbReference type="Proteomes" id="UP001611339"/>
    </source>
</evidence>
<dbReference type="Pfam" id="PF00583">
    <property type="entry name" value="Acetyltransf_1"/>
    <property type="match status" value="1"/>
</dbReference>
<dbReference type="RefSeq" id="WP_359589752.1">
    <property type="nucleotide sequence ID" value="NZ_JBEYXG010000017.1"/>
</dbReference>
<dbReference type="Gene3D" id="3.40.630.30">
    <property type="match status" value="1"/>
</dbReference>
<dbReference type="Proteomes" id="UP001611339">
    <property type="component" value="Unassembled WGS sequence"/>
</dbReference>
<accession>A0ABW7U7Q0</accession>
<comment type="caution">
    <text evidence="2">The sequence shown here is derived from an EMBL/GenBank/DDBJ whole genome shotgun (WGS) entry which is preliminary data.</text>
</comment>